<comment type="cofactor">
    <cofactor evidence="2 9">
        <name>Mg(2+)</name>
        <dbReference type="ChEBI" id="CHEBI:18420"/>
    </cofactor>
</comment>
<dbReference type="NCBIfam" id="TIGR01496">
    <property type="entry name" value="DHPS"/>
    <property type="match status" value="1"/>
</dbReference>
<dbReference type="InterPro" id="IPR006390">
    <property type="entry name" value="DHP_synth_dom"/>
</dbReference>
<sequence>MKHPKNEIFAERQLGLAHGRQLNLGRCGQLMAIVNVTPDSFSDGGQFGDLDDAFQFALKAMEEGAHILDVGGESTRPGAKPVSPAEEQARVLPVIRRLSAETDAVISIDTYRAETARLAIEAGAHIINDVSGGMADSQMFSVAAEAKAGYCLMHTSRERSVLAAPLEDQLMFLRQQVAEAKRQGIGDHNLLLDPGFGFGKDTGENLDIMAGLRTLQNLGIPLLIGTSRKRFVAALSGGTDNLSRDFGTAATTVLTRLAGGSIFRVHNVAANKAALAFADAMISRGFGEST</sequence>
<dbReference type="EC" id="2.5.1.15" evidence="4 9"/>
<evidence type="ECO:0000256" key="5">
    <source>
        <dbReference type="ARBA" id="ARBA00022679"/>
    </source>
</evidence>
<evidence type="ECO:0000256" key="8">
    <source>
        <dbReference type="ARBA" id="ARBA00022909"/>
    </source>
</evidence>
<dbReference type="CDD" id="cd00739">
    <property type="entry name" value="DHPS"/>
    <property type="match status" value="1"/>
</dbReference>
<dbReference type="PANTHER" id="PTHR20941">
    <property type="entry name" value="FOLATE SYNTHESIS PROTEINS"/>
    <property type="match status" value="1"/>
</dbReference>
<evidence type="ECO:0000313" key="11">
    <source>
        <dbReference type="EMBL" id="TCT40283.1"/>
    </source>
</evidence>
<dbReference type="GO" id="GO:0046656">
    <property type="term" value="P:folic acid biosynthetic process"/>
    <property type="evidence" value="ECO:0007669"/>
    <property type="project" value="UniProtKB-KW"/>
</dbReference>
<protein>
    <recommendedName>
        <fullName evidence="4 9">Dihydropteroate synthase</fullName>
        <shortName evidence="9">DHPS</shortName>
        <ecNumber evidence="4 9">2.5.1.15</ecNumber>
    </recommendedName>
    <alternativeName>
        <fullName evidence="9">Dihydropteroate pyrophosphorylase</fullName>
    </alternativeName>
</protein>
<dbReference type="InterPro" id="IPR000489">
    <property type="entry name" value="Pterin-binding_dom"/>
</dbReference>
<evidence type="ECO:0000313" key="12">
    <source>
        <dbReference type="Proteomes" id="UP000295097"/>
    </source>
</evidence>
<comment type="pathway">
    <text evidence="3 9">Cofactor biosynthesis; tetrahydrofolate biosynthesis; 7,8-dihydrofolate from 2-amino-4-hydroxy-6-hydroxymethyl-7,8-dihydropteridine diphosphate and 4-aminobenzoate: step 1/2.</text>
</comment>
<dbReference type="InterPro" id="IPR011005">
    <property type="entry name" value="Dihydropteroate_synth-like_sf"/>
</dbReference>
<evidence type="ECO:0000256" key="4">
    <source>
        <dbReference type="ARBA" id="ARBA00012458"/>
    </source>
</evidence>
<dbReference type="PANTHER" id="PTHR20941:SF1">
    <property type="entry name" value="FOLIC ACID SYNTHESIS PROTEIN FOL1"/>
    <property type="match status" value="1"/>
</dbReference>
<keyword evidence="8 9" id="KW-0289">Folate biosynthesis</keyword>
<evidence type="ECO:0000256" key="1">
    <source>
        <dbReference type="ARBA" id="ARBA00000012"/>
    </source>
</evidence>
<comment type="caution">
    <text evidence="11">The sequence shown here is derived from an EMBL/GenBank/DDBJ whole genome shotgun (WGS) entry which is preliminary data.</text>
</comment>
<dbReference type="SUPFAM" id="SSF51717">
    <property type="entry name" value="Dihydropteroate synthetase-like"/>
    <property type="match status" value="1"/>
</dbReference>
<dbReference type="GO" id="GO:0046872">
    <property type="term" value="F:metal ion binding"/>
    <property type="evidence" value="ECO:0007669"/>
    <property type="project" value="UniProtKB-KW"/>
</dbReference>
<evidence type="ECO:0000256" key="6">
    <source>
        <dbReference type="ARBA" id="ARBA00022723"/>
    </source>
</evidence>
<evidence type="ECO:0000259" key="10">
    <source>
        <dbReference type="PROSITE" id="PS50972"/>
    </source>
</evidence>
<dbReference type="UniPathway" id="UPA00077">
    <property type="reaction ID" value="UER00156"/>
</dbReference>
<comment type="function">
    <text evidence="9">Catalyzes the condensation of para-aminobenzoate (pABA) with 6-hydroxymethyl-7,8-dihydropterin diphosphate (DHPt-PP) to form 7,8-dihydropteroate (H2Pte), the immediate precursor of folate derivatives.</text>
</comment>
<dbReference type="InterPro" id="IPR045031">
    <property type="entry name" value="DHP_synth-like"/>
</dbReference>
<dbReference type="PROSITE" id="PS00792">
    <property type="entry name" value="DHPS_1"/>
    <property type="match status" value="1"/>
</dbReference>
<dbReference type="GO" id="GO:0005829">
    <property type="term" value="C:cytosol"/>
    <property type="evidence" value="ECO:0007669"/>
    <property type="project" value="TreeGrafter"/>
</dbReference>
<comment type="catalytic activity">
    <reaction evidence="1">
        <text>(7,8-dihydropterin-6-yl)methyl diphosphate + 4-aminobenzoate = 7,8-dihydropteroate + diphosphate</text>
        <dbReference type="Rhea" id="RHEA:19949"/>
        <dbReference type="ChEBI" id="CHEBI:17836"/>
        <dbReference type="ChEBI" id="CHEBI:17839"/>
        <dbReference type="ChEBI" id="CHEBI:33019"/>
        <dbReference type="ChEBI" id="CHEBI:72950"/>
        <dbReference type="EC" id="2.5.1.15"/>
    </reaction>
</comment>
<dbReference type="PROSITE" id="PS00793">
    <property type="entry name" value="DHPS_2"/>
    <property type="match status" value="1"/>
</dbReference>
<gene>
    <name evidence="11" type="ORF">EDC90_10095</name>
</gene>
<evidence type="ECO:0000256" key="7">
    <source>
        <dbReference type="ARBA" id="ARBA00022842"/>
    </source>
</evidence>
<dbReference type="EMBL" id="SMAR01000009">
    <property type="protein sequence ID" value="TCT40283.1"/>
    <property type="molecule type" value="Genomic_DNA"/>
</dbReference>
<dbReference type="GO" id="GO:0046654">
    <property type="term" value="P:tetrahydrofolate biosynthetic process"/>
    <property type="evidence" value="ECO:0007669"/>
    <property type="project" value="UniProtKB-UniPathway"/>
</dbReference>
<evidence type="ECO:0000256" key="2">
    <source>
        <dbReference type="ARBA" id="ARBA00001946"/>
    </source>
</evidence>
<reference evidence="11 12" key="1">
    <citation type="submission" date="2019-03" db="EMBL/GenBank/DDBJ databases">
        <title>Freshwater and sediment microbial communities from various areas in North America, analyzing microbe dynamics in response to fracking.</title>
        <authorList>
            <person name="Lamendella R."/>
        </authorList>
    </citation>
    <scope>NUCLEOTIDE SEQUENCE [LARGE SCALE GENOMIC DNA]</scope>
    <source>
        <strain evidence="11 12">175.2</strain>
    </source>
</reference>
<keyword evidence="7 9" id="KW-0460">Magnesium</keyword>
<organism evidence="11 12">
    <name type="scientific">Martelella mediterranea</name>
    <dbReference type="NCBI Taxonomy" id="293089"/>
    <lineage>
        <taxon>Bacteria</taxon>
        <taxon>Pseudomonadati</taxon>
        <taxon>Pseudomonadota</taxon>
        <taxon>Alphaproteobacteria</taxon>
        <taxon>Hyphomicrobiales</taxon>
        <taxon>Aurantimonadaceae</taxon>
        <taxon>Martelella</taxon>
    </lineage>
</organism>
<dbReference type="Pfam" id="PF00809">
    <property type="entry name" value="Pterin_bind"/>
    <property type="match status" value="1"/>
</dbReference>
<feature type="domain" description="Pterin-binding" evidence="10">
    <location>
        <begin position="28"/>
        <end position="276"/>
    </location>
</feature>
<dbReference type="AlphaFoldDB" id="A0A4V2V4M0"/>
<evidence type="ECO:0000256" key="9">
    <source>
        <dbReference type="RuleBase" id="RU361205"/>
    </source>
</evidence>
<dbReference type="GO" id="GO:0004156">
    <property type="term" value="F:dihydropteroate synthase activity"/>
    <property type="evidence" value="ECO:0007669"/>
    <property type="project" value="UniProtKB-EC"/>
</dbReference>
<dbReference type="RefSeq" id="WP_132310279.1">
    <property type="nucleotide sequence ID" value="NZ_SMAR01000009.1"/>
</dbReference>
<proteinExistence type="inferred from homology"/>
<comment type="similarity">
    <text evidence="9">Belongs to the DHPS family.</text>
</comment>
<keyword evidence="12" id="KW-1185">Reference proteome</keyword>
<dbReference type="Proteomes" id="UP000295097">
    <property type="component" value="Unassembled WGS sequence"/>
</dbReference>
<evidence type="ECO:0000256" key="3">
    <source>
        <dbReference type="ARBA" id="ARBA00004763"/>
    </source>
</evidence>
<dbReference type="Gene3D" id="3.20.20.20">
    <property type="entry name" value="Dihydropteroate synthase-like"/>
    <property type="match status" value="1"/>
</dbReference>
<accession>A0A4V2V4M0</accession>
<dbReference type="OrthoDB" id="9811744at2"/>
<keyword evidence="5 9" id="KW-0808">Transferase</keyword>
<name>A0A4V2V4M0_9HYPH</name>
<dbReference type="PROSITE" id="PS50972">
    <property type="entry name" value="PTERIN_BINDING"/>
    <property type="match status" value="1"/>
</dbReference>
<keyword evidence="6 9" id="KW-0479">Metal-binding</keyword>